<dbReference type="CDD" id="cd00882">
    <property type="entry name" value="Ras_like_GTPase"/>
    <property type="match status" value="1"/>
</dbReference>
<name>A0A317TXF6_9GAMM</name>
<evidence type="ECO:0000313" key="6">
    <source>
        <dbReference type="Proteomes" id="UP000287374"/>
    </source>
</evidence>
<dbReference type="InterPro" id="IPR027417">
    <property type="entry name" value="P-loop_NTPase"/>
</dbReference>
<dbReference type="Proteomes" id="UP000247152">
    <property type="component" value="Unassembled WGS sequence"/>
</dbReference>
<dbReference type="OrthoDB" id="9929837at2"/>
<dbReference type="EMBL" id="QHJG01000045">
    <property type="protein sequence ID" value="PWY54101.1"/>
    <property type="molecule type" value="Genomic_DNA"/>
</dbReference>
<comment type="caution">
    <text evidence="3">The sequence shown here is derived from an EMBL/GenBank/DDBJ whole genome shotgun (WGS) entry which is preliminary data.</text>
</comment>
<evidence type="ECO:0000313" key="5">
    <source>
        <dbReference type="Proteomes" id="UP000247152"/>
    </source>
</evidence>
<dbReference type="SUPFAM" id="SSF52540">
    <property type="entry name" value="P-loop containing nucleoside triphosphate hydrolases"/>
    <property type="match status" value="1"/>
</dbReference>
<accession>A0A317TXF6</accession>
<reference evidence="4 6" key="2">
    <citation type="submission" date="2018-12" db="EMBL/GenBank/DDBJ databases">
        <title>Legionella sp,whole genome shotgun sequence.</title>
        <authorList>
            <person name="Wu H."/>
        </authorList>
    </citation>
    <scope>NUCLEOTIDE SEQUENCE [LARGE SCALE GENOMIC DNA]</scope>
    <source>
        <strain evidence="4">Km489</strain>
        <strain evidence="6">km489</strain>
    </source>
</reference>
<dbReference type="AlphaFoldDB" id="A0A317TXF6"/>
<feature type="coiled-coil region" evidence="1">
    <location>
        <begin position="167"/>
        <end position="232"/>
    </location>
</feature>
<evidence type="ECO:0000256" key="2">
    <source>
        <dbReference type="SAM" id="MobiDB-lite"/>
    </source>
</evidence>
<evidence type="ECO:0000313" key="4">
    <source>
        <dbReference type="EMBL" id="RUR19357.1"/>
    </source>
</evidence>
<dbReference type="EMBL" id="RZGX01000030">
    <property type="protein sequence ID" value="RUR19357.1"/>
    <property type="molecule type" value="Genomic_DNA"/>
</dbReference>
<proteinExistence type="predicted"/>
<feature type="compositionally biased region" description="Basic and acidic residues" evidence="2">
    <location>
        <begin position="339"/>
        <end position="379"/>
    </location>
</feature>
<keyword evidence="6" id="KW-1185">Reference proteome</keyword>
<dbReference type="Proteomes" id="UP000287374">
    <property type="component" value="Unassembled WGS sequence"/>
</dbReference>
<keyword evidence="1" id="KW-0175">Coiled coil</keyword>
<feature type="region of interest" description="Disordered" evidence="2">
    <location>
        <begin position="339"/>
        <end position="386"/>
    </location>
</feature>
<gene>
    <name evidence="3" type="ORF">DGG96_18860</name>
    <name evidence="4" type="ORF">ELY20_15970</name>
</gene>
<sequence length="386" mass="44039">MMWIGSLPIMAKAKVQRSNNPPFQIMICGTNHSGKTTLCNALRGADSPGNIHTPSIDTYDTSIEEGTKIRLLDFAGSYDDVVSYLRQHYIEQSQICVVCIDRDNTNSYNIAEMAIKEIHKLDPDKKIVIALTKEDKYLKSRDYEILVKDSMLKKLEATYGIGASIKTSAAKKDVAELQTTLLKLREEVIAREERGMPNISSVEEYFPVEESLDEVIRRIHNLSALFDNAQIELTRQDALAKKESNAEAMEAINESMEVMSKFSKKLTDITKIPEEMKNAPDTEKRDAMLKEFEAAFNKYARDANSTLLTIPPPQNVKHFLFRLLRAPFIKLRMYTHEEKAEKERVKHQTDFKNRLQMEGDRYKEKNSNNDQQSGKKDDTAIDSSLS</sequence>
<organism evidence="3 5">
    <name type="scientific">Legionella qingyii</name>
    <dbReference type="NCBI Taxonomy" id="2184757"/>
    <lineage>
        <taxon>Bacteria</taxon>
        <taxon>Pseudomonadati</taxon>
        <taxon>Pseudomonadota</taxon>
        <taxon>Gammaproteobacteria</taxon>
        <taxon>Legionellales</taxon>
        <taxon>Legionellaceae</taxon>
        <taxon>Legionella</taxon>
    </lineage>
</organism>
<dbReference type="Pfam" id="PF08477">
    <property type="entry name" value="Roc"/>
    <property type="match status" value="1"/>
</dbReference>
<dbReference type="Gene3D" id="3.40.50.300">
    <property type="entry name" value="P-loop containing nucleotide triphosphate hydrolases"/>
    <property type="match status" value="1"/>
</dbReference>
<protein>
    <submittedName>
        <fullName evidence="3">Uncharacterized protein</fullName>
    </submittedName>
</protein>
<evidence type="ECO:0000313" key="3">
    <source>
        <dbReference type="EMBL" id="PWY54101.1"/>
    </source>
</evidence>
<reference evidence="3 5" key="1">
    <citation type="submission" date="2018-05" db="EMBL/GenBank/DDBJ databases">
        <title>Legionella qingyii sp.nov., whole genome shotgun sequence.</title>
        <authorList>
            <person name="Wu H."/>
            <person name="Zhu Q."/>
            <person name="Hu C."/>
        </authorList>
    </citation>
    <scope>NUCLEOTIDE SEQUENCE [LARGE SCALE GENOMIC DNA]</scope>
    <source>
        <strain evidence="3 5">HEB18</strain>
    </source>
</reference>
<evidence type="ECO:0000256" key="1">
    <source>
        <dbReference type="SAM" id="Coils"/>
    </source>
</evidence>